<dbReference type="InterPro" id="IPR004843">
    <property type="entry name" value="Calcineurin-like_PHP"/>
</dbReference>
<dbReference type="Pfam" id="PF00149">
    <property type="entry name" value="Metallophos"/>
    <property type="match status" value="1"/>
</dbReference>
<dbReference type="EMBL" id="CP089983">
    <property type="protein sequence ID" value="WXB07295.1"/>
    <property type="molecule type" value="Genomic_DNA"/>
</dbReference>
<evidence type="ECO:0000259" key="2">
    <source>
        <dbReference type="Pfam" id="PF00149"/>
    </source>
</evidence>
<reference evidence="3" key="1">
    <citation type="submission" date="2021-12" db="EMBL/GenBank/DDBJ databases">
        <title>Discovery of the Pendulisporaceae a myxobacterial family with distinct sporulation behavior and unique specialized metabolism.</title>
        <authorList>
            <person name="Garcia R."/>
            <person name="Popoff A."/>
            <person name="Bader C.D."/>
            <person name="Loehr J."/>
            <person name="Walesch S."/>
            <person name="Walt C."/>
            <person name="Boldt J."/>
            <person name="Bunk B."/>
            <person name="Haeckl F.J.F.P.J."/>
            <person name="Gunesch A.P."/>
            <person name="Birkelbach J."/>
            <person name="Nuebel U."/>
            <person name="Pietschmann T."/>
            <person name="Bach T."/>
            <person name="Mueller R."/>
        </authorList>
    </citation>
    <scope>NUCLEOTIDE SEQUENCE</scope>
    <source>
        <strain evidence="3">MSr11367</strain>
    </source>
</reference>
<accession>A0ABZ2L951</accession>
<sequence length="535" mass="56838">MKSYAPLFVLSLIAAACSSSDDSGPSKPPPDDNKPTEREVAKFAPLSGPVKLTDAQTLVPKHAVEAQQSKPTSIDPAVLQQQLADGFGAFTTGPGEAIQVETPDGAAAPVPGGNPRKLTRFAHLADFQLADDESPTRVANVDGLTPDLSAAWRPQEGHECRVVNAVVRTVNRIHKDAPFDFVVLGGDNADSAQQNEVDWVLALLGGSDKLACDSGDANDPVAGSNNDGKDPFAPEGLDMPWYWVSGNHDVLIQGTLVVNDASIAQSKGSKPGVYGTRDYRLPGSPIVTDGELPADPKRAAMPRADLIERVLAHQGKSGPLAHGLGEYAKTSKKAYYEQDLGQSGIRLITIDSAAETGGAEGLLRKGDIEAFVKPALERAKKDKKWVLFASHHAAGSLTDGGSLGGTQQPDAVLAPEWEALLTANPHVIGHIAGHSHIHKVRHVAAAAPATNGYWEVRTSAIADYPHQFRTIEIWDEDNGYLSIRSVAVDYSTENDPVAEMGRTLGILDYTTHGVGAGQGSAKDRNVILWIKKPTF</sequence>
<evidence type="ECO:0000256" key="1">
    <source>
        <dbReference type="SAM" id="MobiDB-lite"/>
    </source>
</evidence>
<gene>
    <name evidence="3" type="ORF">LVJ94_08600</name>
</gene>
<dbReference type="RefSeq" id="WP_394836953.1">
    <property type="nucleotide sequence ID" value="NZ_CP089929.1"/>
</dbReference>
<evidence type="ECO:0000313" key="3">
    <source>
        <dbReference type="EMBL" id="WXB07295.1"/>
    </source>
</evidence>
<dbReference type="Gene3D" id="3.60.21.10">
    <property type="match status" value="1"/>
</dbReference>
<proteinExistence type="predicted"/>
<dbReference type="PROSITE" id="PS51257">
    <property type="entry name" value="PROKAR_LIPOPROTEIN"/>
    <property type="match status" value="1"/>
</dbReference>
<keyword evidence="4" id="KW-1185">Reference proteome</keyword>
<feature type="region of interest" description="Disordered" evidence="1">
    <location>
        <begin position="18"/>
        <end position="37"/>
    </location>
</feature>
<dbReference type="InterPro" id="IPR029052">
    <property type="entry name" value="Metallo-depent_PP-like"/>
</dbReference>
<dbReference type="SUPFAM" id="SSF56300">
    <property type="entry name" value="Metallo-dependent phosphatases"/>
    <property type="match status" value="1"/>
</dbReference>
<dbReference type="Proteomes" id="UP001374803">
    <property type="component" value="Chromosome"/>
</dbReference>
<evidence type="ECO:0000313" key="4">
    <source>
        <dbReference type="Proteomes" id="UP001374803"/>
    </source>
</evidence>
<name>A0ABZ2L951_9BACT</name>
<feature type="domain" description="Calcineurin-like phosphoesterase" evidence="2">
    <location>
        <begin position="120"/>
        <end position="437"/>
    </location>
</feature>
<organism evidence="3 4">
    <name type="scientific">Pendulispora rubella</name>
    <dbReference type="NCBI Taxonomy" id="2741070"/>
    <lineage>
        <taxon>Bacteria</taxon>
        <taxon>Pseudomonadati</taxon>
        <taxon>Myxococcota</taxon>
        <taxon>Myxococcia</taxon>
        <taxon>Myxococcales</taxon>
        <taxon>Sorangiineae</taxon>
        <taxon>Pendulisporaceae</taxon>
        <taxon>Pendulispora</taxon>
    </lineage>
</organism>
<protein>
    <submittedName>
        <fullName evidence="3">Metallophosphoesterase</fullName>
    </submittedName>
</protein>